<keyword evidence="1" id="KW-0812">Transmembrane</keyword>
<dbReference type="EMBL" id="MFJU01000035">
    <property type="protein sequence ID" value="OGG34163.1"/>
    <property type="molecule type" value="Genomic_DNA"/>
</dbReference>
<evidence type="ECO:0000259" key="2">
    <source>
        <dbReference type="Pfam" id="PF00534"/>
    </source>
</evidence>
<evidence type="ECO:0000313" key="5">
    <source>
        <dbReference type="Proteomes" id="UP000176228"/>
    </source>
</evidence>
<evidence type="ECO:0000313" key="4">
    <source>
        <dbReference type="EMBL" id="OGG34163.1"/>
    </source>
</evidence>
<sequence length="390" mass="46452">MRIAMVVYAHYSRDARVRRYAESLARKGHLVDIICLRENYKPVHKNIRLVMFPLPRIRINLVWYLLEYSLFFIFAFCMLTWRTLVRKYLLIHVHNMPDFLVFTAFIPKLSGSRIILDMHDPMPELLMTKYRLKRENWLVRLVLLVEKYCFAFADKIITANSEFKKIFSGRNSAPSEKIEVINNFPDQKLFKYQKRPDSLSSFNLMYMGTIDERFNLEIALEAIPSLIKRIPDLRLIIIPKIENEGSYYRHLLNRINKLKIYKYIIIKKPLSLEAISKEIHKADIGLTLVKKNLFTERILPLKLTEFLACGIPVVATKTKLLEKTFSDKMICFLEKNTSDEFYRKVLKLYRDKNLRNSLKRHTSLFFKKYNWPAEEKKYYGIINLLMSQQK</sequence>
<dbReference type="AlphaFoldDB" id="A0A1F6BBI4"/>
<gene>
    <name evidence="4" type="ORF">A2968_03240</name>
</gene>
<dbReference type="SUPFAM" id="SSF53756">
    <property type="entry name" value="UDP-Glycosyltransferase/glycogen phosphorylase"/>
    <property type="match status" value="1"/>
</dbReference>
<accession>A0A1F6BBI4</accession>
<organism evidence="4 5">
    <name type="scientific">Candidatus Gottesmanbacteria bacterium RIFCSPLOWO2_01_FULL_42_22</name>
    <dbReference type="NCBI Taxonomy" id="1798391"/>
    <lineage>
        <taxon>Bacteria</taxon>
        <taxon>Candidatus Gottesmaniibacteriota</taxon>
    </lineage>
</organism>
<evidence type="ECO:0000256" key="1">
    <source>
        <dbReference type="SAM" id="Phobius"/>
    </source>
</evidence>
<dbReference type="Pfam" id="PF13439">
    <property type="entry name" value="Glyco_transf_4"/>
    <property type="match status" value="1"/>
</dbReference>
<dbReference type="InterPro" id="IPR001296">
    <property type="entry name" value="Glyco_trans_1"/>
</dbReference>
<dbReference type="Pfam" id="PF00534">
    <property type="entry name" value="Glycos_transf_1"/>
    <property type="match status" value="1"/>
</dbReference>
<dbReference type="GO" id="GO:0016757">
    <property type="term" value="F:glycosyltransferase activity"/>
    <property type="evidence" value="ECO:0007669"/>
    <property type="project" value="InterPro"/>
</dbReference>
<dbReference type="Gene3D" id="3.40.50.2000">
    <property type="entry name" value="Glycogen Phosphorylase B"/>
    <property type="match status" value="2"/>
</dbReference>
<proteinExistence type="predicted"/>
<name>A0A1F6BBI4_9BACT</name>
<reference evidence="4 5" key="1">
    <citation type="journal article" date="2016" name="Nat. Commun.">
        <title>Thousands of microbial genomes shed light on interconnected biogeochemical processes in an aquifer system.</title>
        <authorList>
            <person name="Anantharaman K."/>
            <person name="Brown C.T."/>
            <person name="Hug L.A."/>
            <person name="Sharon I."/>
            <person name="Castelle C.J."/>
            <person name="Probst A.J."/>
            <person name="Thomas B.C."/>
            <person name="Singh A."/>
            <person name="Wilkins M.J."/>
            <person name="Karaoz U."/>
            <person name="Brodie E.L."/>
            <person name="Williams K.H."/>
            <person name="Hubbard S.S."/>
            <person name="Banfield J.F."/>
        </authorList>
    </citation>
    <scope>NUCLEOTIDE SEQUENCE [LARGE SCALE GENOMIC DNA]</scope>
</reference>
<dbReference type="STRING" id="1798391.A2968_03240"/>
<evidence type="ECO:0000259" key="3">
    <source>
        <dbReference type="Pfam" id="PF13439"/>
    </source>
</evidence>
<feature type="transmembrane region" description="Helical" evidence="1">
    <location>
        <begin position="61"/>
        <end position="84"/>
    </location>
</feature>
<dbReference type="Proteomes" id="UP000176228">
    <property type="component" value="Unassembled WGS sequence"/>
</dbReference>
<comment type="caution">
    <text evidence="4">The sequence shown here is derived from an EMBL/GenBank/DDBJ whole genome shotgun (WGS) entry which is preliminary data.</text>
</comment>
<keyword evidence="1" id="KW-0472">Membrane</keyword>
<dbReference type="InterPro" id="IPR028098">
    <property type="entry name" value="Glyco_trans_4-like_N"/>
</dbReference>
<feature type="domain" description="Glycosyl transferase family 1" evidence="2">
    <location>
        <begin position="204"/>
        <end position="360"/>
    </location>
</feature>
<keyword evidence="1" id="KW-1133">Transmembrane helix</keyword>
<feature type="domain" description="Glycosyltransferase subfamily 4-like N-terminal" evidence="3">
    <location>
        <begin position="17"/>
        <end position="184"/>
    </location>
</feature>
<protein>
    <submittedName>
        <fullName evidence="4">Uncharacterized protein</fullName>
    </submittedName>
</protein>
<dbReference type="PANTHER" id="PTHR12526">
    <property type="entry name" value="GLYCOSYLTRANSFERASE"/>
    <property type="match status" value="1"/>
</dbReference>